<dbReference type="STRING" id="230819.A0A5C3L397"/>
<dbReference type="Proteomes" id="UP000307440">
    <property type="component" value="Unassembled WGS sequence"/>
</dbReference>
<evidence type="ECO:0000256" key="5">
    <source>
        <dbReference type="ARBA" id="ARBA00023242"/>
    </source>
</evidence>
<keyword evidence="4" id="KW-0804">Transcription</keyword>
<accession>A0A5C3L397</accession>
<keyword evidence="8" id="KW-1185">Reference proteome</keyword>
<feature type="compositionally biased region" description="Basic residues" evidence="6">
    <location>
        <begin position="356"/>
        <end position="365"/>
    </location>
</feature>
<feature type="region of interest" description="Disordered" evidence="6">
    <location>
        <begin position="259"/>
        <end position="404"/>
    </location>
</feature>
<keyword evidence="5" id="KW-0539">Nucleus</keyword>
<evidence type="ECO:0000256" key="4">
    <source>
        <dbReference type="ARBA" id="ARBA00023163"/>
    </source>
</evidence>
<dbReference type="PANTHER" id="PTHR12780">
    <property type="entry name" value="RNA POLYMERASE III DNA DIRECTED , 39KD SUBUNIT-RELATED"/>
    <property type="match status" value="1"/>
</dbReference>
<dbReference type="AlphaFoldDB" id="A0A5C3L397"/>
<dbReference type="Gene3D" id="1.10.10.10">
    <property type="entry name" value="Winged helix-like DNA-binding domain superfamily/Winged helix DNA-binding domain"/>
    <property type="match status" value="1"/>
</dbReference>
<feature type="compositionally biased region" description="Basic and acidic residues" evidence="6">
    <location>
        <begin position="1"/>
        <end position="13"/>
    </location>
</feature>
<dbReference type="FunFam" id="1.10.10.10:FF:000116">
    <property type="entry name" value="DNA-directed RNA polymerase III subunit RPC6"/>
    <property type="match status" value="1"/>
</dbReference>
<evidence type="ECO:0000256" key="1">
    <source>
        <dbReference type="ARBA" id="ARBA00004123"/>
    </source>
</evidence>
<dbReference type="GO" id="GO:0005654">
    <property type="term" value="C:nucleoplasm"/>
    <property type="evidence" value="ECO:0007669"/>
    <property type="project" value="UniProtKB-ARBA"/>
</dbReference>
<dbReference type="InterPro" id="IPR016049">
    <property type="entry name" value="RNA_pol_Rpc34-like"/>
</dbReference>
<dbReference type="SUPFAM" id="SSF46785">
    <property type="entry name" value="Winged helix' DNA-binding domain"/>
    <property type="match status" value="1"/>
</dbReference>
<feature type="region of interest" description="Disordered" evidence="6">
    <location>
        <begin position="1"/>
        <end position="24"/>
    </location>
</feature>
<dbReference type="InterPro" id="IPR036390">
    <property type="entry name" value="WH_DNA-bd_sf"/>
</dbReference>
<dbReference type="GO" id="GO:0005737">
    <property type="term" value="C:cytoplasm"/>
    <property type="evidence" value="ECO:0007669"/>
    <property type="project" value="UniProtKB-ARBA"/>
</dbReference>
<dbReference type="EMBL" id="ML210168">
    <property type="protein sequence ID" value="TFK27072.1"/>
    <property type="molecule type" value="Genomic_DNA"/>
</dbReference>
<protein>
    <submittedName>
        <fullName evidence="7">RNA polymerase III subunit Rpc34</fullName>
    </submittedName>
</protein>
<evidence type="ECO:0000256" key="2">
    <source>
        <dbReference type="ARBA" id="ARBA00011038"/>
    </source>
</evidence>
<keyword evidence="3" id="KW-0240">DNA-directed RNA polymerase</keyword>
<sequence length="471" mass="53028">MSKRPPNEQESRLHQAALSAPKQELSPKQIEALIPESKDRQNAINFLLAVGLLKTLKDAKGNLVFRAVSKGELIAVKDLSGEENLVLGHIKSSGNEGIWTKHLKAKTNLHQTVIDRCLKTLIQKQLIKRVPSVQHPTRKIYMLSSIEPSIALTGGPWYTDNELDTEFIQHLTDACYKFICDISFPKRREGAEGALYPISNAPEYPSAQQIRNSLRKARLTETDLSVEHVESLLNVLVLDGKIEALPSFGTSLWDSNAINEESEDEHDSRSRKKRKHGSDDEHERKRSKRKRSKKVNSDDESSDDHPSKKSRRKRGRSADSSSDSESEADVKKKKRKGKKIKDESDSSDNDDDARLKNKKRKKKRSRSSDSDSSSDSESEHRSRRSSKKSSKRSPSPFDYSGYDNFDAGGGLVYRALKEEAPLVAWYQAPCALCPSFDFCKESGPVNPRECAYFEEWLETKPMTSLPDSGVV</sequence>
<dbReference type="GO" id="GO:0005666">
    <property type="term" value="C:RNA polymerase III complex"/>
    <property type="evidence" value="ECO:0007669"/>
    <property type="project" value="InterPro"/>
</dbReference>
<gene>
    <name evidence="7" type="ORF">FA15DRAFT_238440</name>
</gene>
<dbReference type="OrthoDB" id="613763at2759"/>
<comment type="similarity">
    <text evidence="2">Belongs to the eukaryotic RPC34/RPC39 RNA polymerase subunit family.</text>
</comment>
<dbReference type="InterPro" id="IPR007832">
    <property type="entry name" value="RNA_pol_Rpc34"/>
</dbReference>
<evidence type="ECO:0000313" key="8">
    <source>
        <dbReference type="Proteomes" id="UP000307440"/>
    </source>
</evidence>
<evidence type="ECO:0000313" key="7">
    <source>
        <dbReference type="EMBL" id="TFK27072.1"/>
    </source>
</evidence>
<dbReference type="Pfam" id="PF05158">
    <property type="entry name" value="RNA_pol_Rpc34"/>
    <property type="match status" value="2"/>
</dbReference>
<proteinExistence type="inferred from homology"/>
<feature type="compositionally biased region" description="Basic residues" evidence="6">
    <location>
        <begin position="285"/>
        <end position="294"/>
    </location>
</feature>
<evidence type="ECO:0000256" key="6">
    <source>
        <dbReference type="SAM" id="MobiDB-lite"/>
    </source>
</evidence>
<dbReference type="GO" id="GO:0006383">
    <property type="term" value="P:transcription by RNA polymerase III"/>
    <property type="evidence" value="ECO:0007669"/>
    <property type="project" value="InterPro"/>
</dbReference>
<comment type="subcellular location">
    <subcellularLocation>
        <location evidence="1">Nucleus</location>
    </subcellularLocation>
</comment>
<feature type="compositionally biased region" description="Basic residues" evidence="6">
    <location>
        <begin position="381"/>
        <end position="391"/>
    </location>
</feature>
<reference evidence="7 8" key="1">
    <citation type="journal article" date="2019" name="Nat. Ecol. Evol.">
        <title>Megaphylogeny resolves global patterns of mushroom evolution.</title>
        <authorList>
            <person name="Varga T."/>
            <person name="Krizsan K."/>
            <person name="Foldi C."/>
            <person name="Dima B."/>
            <person name="Sanchez-Garcia M."/>
            <person name="Sanchez-Ramirez S."/>
            <person name="Szollosi G.J."/>
            <person name="Szarkandi J.G."/>
            <person name="Papp V."/>
            <person name="Albert L."/>
            <person name="Andreopoulos W."/>
            <person name="Angelini C."/>
            <person name="Antonin V."/>
            <person name="Barry K.W."/>
            <person name="Bougher N.L."/>
            <person name="Buchanan P."/>
            <person name="Buyck B."/>
            <person name="Bense V."/>
            <person name="Catcheside P."/>
            <person name="Chovatia M."/>
            <person name="Cooper J."/>
            <person name="Damon W."/>
            <person name="Desjardin D."/>
            <person name="Finy P."/>
            <person name="Geml J."/>
            <person name="Haridas S."/>
            <person name="Hughes K."/>
            <person name="Justo A."/>
            <person name="Karasinski D."/>
            <person name="Kautmanova I."/>
            <person name="Kiss B."/>
            <person name="Kocsube S."/>
            <person name="Kotiranta H."/>
            <person name="LaButti K.M."/>
            <person name="Lechner B.E."/>
            <person name="Liimatainen K."/>
            <person name="Lipzen A."/>
            <person name="Lukacs Z."/>
            <person name="Mihaltcheva S."/>
            <person name="Morgado L.N."/>
            <person name="Niskanen T."/>
            <person name="Noordeloos M.E."/>
            <person name="Ohm R.A."/>
            <person name="Ortiz-Santana B."/>
            <person name="Ovrebo C."/>
            <person name="Racz N."/>
            <person name="Riley R."/>
            <person name="Savchenko A."/>
            <person name="Shiryaev A."/>
            <person name="Soop K."/>
            <person name="Spirin V."/>
            <person name="Szebenyi C."/>
            <person name="Tomsovsky M."/>
            <person name="Tulloss R.E."/>
            <person name="Uehling J."/>
            <person name="Grigoriev I.V."/>
            <person name="Vagvolgyi C."/>
            <person name="Papp T."/>
            <person name="Martin F.M."/>
            <person name="Miettinen O."/>
            <person name="Hibbett D.S."/>
            <person name="Nagy L.G."/>
        </authorList>
    </citation>
    <scope>NUCLEOTIDE SEQUENCE [LARGE SCALE GENOMIC DNA]</scope>
    <source>
        <strain evidence="7 8">CBS 121175</strain>
    </source>
</reference>
<name>A0A5C3L397_COPMA</name>
<organism evidence="7 8">
    <name type="scientific">Coprinopsis marcescibilis</name>
    <name type="common">Agaric fungus</name>
    <name type="synonym">Psathyrella marcescibilis</name>
    <dbReference type="NCBI Taxonomy" id="230819"/>
    <lineage>
        <taxon>Eukaryota</taxon>
        <taxon>Fungi</taxon>
        <taxon>Dikarya</taxon>
        <taxon>Basidiomycota</taxon>
        <taxon>Agaricomycotina</taxon>
        <taxon>Agaricomycetes</taxon>
        <taxon>Agaricomycetidae</taxon>
        <taxon>Agaricales</taxon>
        <taxon>Agaricineae</taxon>
        <taxon>Psathyrellaceae</taxon>
        <taxon>Coprinopsis</taxon>
    </lineage>
</organism>
<dbReference type="InterPro" id="IPR036388">
    <property type="entry name" value="WH-like_DNA-bd_sf"/>
</dbReference>
<evidence type="ECO:0000256" key="3">
    <source>
        <dbReference type="ARBA" id="ARBA00022478"/>
    </source>
</evidence>